<feature type="transmembrane region" description="Helical" evidence="1">
    <location>
        <begin position="132"/>
        <end position="151"/>
    </location>
</feature>
<feature type="transmembrane region" description="Helical" evidence="1">
    <location>
        <begin position="6"/>
        <end position="25"/>
    </location>
</feature>
<sequence>MLQSIGGATATTAAFIVGYIGLFNGGGRIFWASISDYIGRTTTYAIFFAIQILVFFLMPQISGAWILAGLLFLIITCYGGGFACLPAYIGDLFGTKELGAIHGYSLTAWGVAGVAGPTLASTILETTGSYTTALYIINIALIVGLVCVGLLRWRIQSVRSAQETPTTSPLD</sequence>
<evidence type="ECO:0000259" key="2">
    <source>
        <dbReference type="PROSITE" id="PS50850"/>
    </source>
</evidence>
<keyword evidence="1" id="KW-1133">Transmembrane helix</keyword>
<protein>
    <submittedName>
        <fullName evidence="3">MFS transporter</fullName>
    </submittedName>
</protein>
<dbReference type="InterPro" id="IPR036259">
    <property type="entry name" value="MFS_trans_sf"/>
</dbReference>
<keyword evidence="1" id="KW-0472">Membrane</keyword>
<dbReference type="InterPro" id="IPR050327">
    <property type="entry name" value="Proton-linked_MCT"/>
</dbReference>
<dbReference type="InterPro" id="IPR020846">
    <property type="entry name" value="MFS_dom"/>
</dbReference>
<feature type="transmembrane region" description="Helical" evidence="1">
    <location>
        <begin position="37"/>
        <end position="58"/>
    </location>
</feature>
<accession>A0ABD5YJB2</accession>
<dbReference type="PANTHER" id="PTHR11360">
    <property type="entry name" value="MONOCARBOXYLATE TRANSPORTER"/>
    <property type="match status" value="1"/>
</dbReference>
<dbReference type="Pfam" id="PF07690">
    <property type="entry name" value="MFS_1"/>
    <property type="match status" value="1"/>
</dbReference>
<comment type="caution">
    <text evidence="3">The sequence shown here is derived from an EMBL/GenBank/DDBJ whole genome shotgun (WGS) entry which is preliminary data.</text>
</comment>
<keyword evidence="1" id="KW-0812">Transmembrane</keyword>
<keyword evidence="4" id="KW-1185">Reference proteome</keyword>
<proteinExistence type="predicted"/>
<evidence type="ECO:0000256" key="1">
    <source>
        <dbReference type="SAM" id="Phobius"/>
    </source>
</evidence>
<organism evidence="3 4">
    <name type="scientific">Halocatena marina</name>
    <dbReference type="NCBI Taxonomy" id="2934937"/>
    <lineage>
        <taxon>Archaea</taxon>
        <taxon>Methanobacteriati</taxon>
        <taxon>Methanobacteriota</taxon>
        <taxon>Stenosarchaea group</taxon>
        <taxon>Halobacteria</taxon>
        <taxon>Halobacteriales</taxon>
        <taxon>Natronomonadaceae</taxon>
        <taxon>Halocatena</taxon>
    </lineage>
</organism>
<dbReference type="SUPFAM" id="SSF103473">
    <property type="entry name" value="MFS general substrate transporter"/>
    <property type="match status" value="1"/>
</dbReference>
<dbReference type="RefSeq" id="WP_390204898.1">
    <property type="nucleotide sequence ID" value="NZ_JBHSZC010000001.1"/>
</dbReference>
<dbReference type="PROSITE" id="PS50850">
    <property type="entry name" value="MFS"/>
    <property type="match status" value="1"/>
</dbReference>
<dbReference type="Proteomes" id="UP001596417">
    <property type="component" value="Unassembled WGS sequence"/>
</dbReference>
<gene>
    <name evidence="3" type="ORF">ACFQL7_05755</name>
</gene>
<dbReference type="Gene3D" id="1.20.1250.20">
    <property type="entry name" value="MFS general substrate transporter like domains"/>
    <property type="match status" value="1"/>
</dbReference>
<feature type="transmembrane region" description="Helical" evidence="1">
    <location>
        <begin position="64"/>
        <end position="89"/>
    </location>
</feature>
<dbReference type="PANTHER" id="PTHR11360:SF317">
    <property type="entry name" value="MAJOR FACILITATOR SUPERFAMILY (MFS) PROFILE DOMAIN-CONTAINING PROTEIN-RELATED"/>
    <property type="match status" value="1"/>
</dbReference>
<dbReference type="EMBL" id="JBHTAX010000001">
    <property type="protein sequence ID" value="MFC7189399.1"/>
    <property type="molecule type" value="Genomic_DNA"/>
</dbReference>
<feature type="transmembrane region" description="Helical" evidence="1">
    <location>
        <begin position="101"/>
        <end position="120"/>
    </location>
</feature>
<evidence type="ECO:0000313" key="3">
    <source>
        <dbReference type="EMBL" id="MFC7189399.1"/>
    </source>
</evidence>
<name>A0ABD5YJB2_9EURY</name>
<feature type="domain" description="Major facilitator superfamily (MFS) profile" evidence="2">
    <location>
        <begin position="1"/>
        <end position="156"/>
    </location>
</feature>
<dbReference type="InterPro" id="IPR011701">
    <property type="entry name" value="MFS"/>
</dbReference>
<evidence type="ECO:0000313" key="4">
    <source>
        <dbReference type="Proteomes" id="UP001596417"/>
    </source>
</evidence>
<reference evidence="3 4" key="1">
    <citation type="journal article" date="2019" name="Int. J. Syst. Evol. Microbiol.">
        <title>The Global Catalogue of Microorganisms (GCM) 10K type strain sequencing project: providing services to taxonomists for standard genome sequencing and annotation.</title>
        <authorList>
            <consortium name="The Broad Institute Genomics Platform"/>
            <consortium name="The Broad Institute Genome Sequencing Center for Infectious Disease"/>
            <person name="Wu L."/>
            <person name="Ma J."/>
        </authorList>
    </citation>
    <scope>NUCLEOTIDE SEQUENCE [LARGE SCALE GENOMIC DNA]</scope>
    <source>
        <strain evidence="3 4">RDMS1</strain>
    </source>
</reference>
<dbReference type="AlphaFoldDB" id="A0ABD5YJB2"/>